<protein>
    <recommendedName>
        <fullName evidence="4">SMP domain-containing protein</fullName>
    </recommendedName>
</protein>
<dbReference type="Proteomes" id="UP000298652">
    <property type="component" value="Chromosome 3"/>
</dbReference>
<feature type="region of interest" description="Disordered" evidence="1">
    <location>
        <begin position="1"/>
        <end position="30"/>
    </location>
</feature>
<feature type="compositionally biased region" description="Low complexity" evidence="1">
    <location>
        <begin position="192"/>
        <end position="210"/>
    </location>
</feature>
<reference evidence="2" key="1">
    <citation type="submission" date="2019-03" db="EMBL/GenBank/DDBJ databases">
        <title>WGS assembly of Setaria viridis.</title>
        <authorList>
            <person name="Huang P."/>
            <person name="Jenkins J."/>
            <person name="Grimwood J."/>
            <person name="Barry K."/>
            <person name="Healey A."/>
            <person name="Mamidi S."/>
            <person name="Sreedasyam A."/>
            <person name="Shu S."/>
            <person name="Feldman M."/>
            <person name="Wu J."/>
            <person name="Yu Y."/>
            <person name="Chen C."/>
            <person name="Johnson J."/>
            <person name="Rokhsar D."/>
            <person name="Baxter I."/>
            <person name="Schmutz J."/>
            <person name="Brutnell T."/>
            <person name="Kellogg E."/>
        </authorList>
    </citation>
    <scope>NUCLEOTIDE SEQUENCE [LARGE SCALE GENOMIC DNA]</scope>
</reference>
<evidence type="ECO:0000313" key="2">
    <source>
        <dbReference type="EMBL" id="TKW27092.1"/>
    </source>
</evidence>
<evidence type="ECO:0008006" key="4">
    <source>
        <dbReference type="Google" id="ProtNLM"/>
    </source>
</evidence>
<dbReference type="Gramene" id="TKW27092">
    <property type="protein sequence ID" value="TKW27092"/>
    <property type="gene ID" value="SEVIR_3G235100v2"/>
</dbReference>
<evidence type="ECO:0000256" key="1">
    <source>
        <dbReference type="SAM" id="MobiDB-lite"/>
    </source>
</evidence>
<accession>A0A4U6VEF2</accession>
<name>A0A4U6VEF2_SETVI</name>
<feature type="region of interest" description="Disordered" evidence="1">
    <location>
        <begin position="192"/>
        <end position="232"/>
    </location>
</feature>
<feature type="compositionally biased region" description="Low complexity" evidence="1">
    <location>
        <begin position="217"/>
        <end position="232"/>
    </location>
</feature>
<evidence type="ECO:0000313" key="3">
    <source>
        <dbReference type="Proteomes" id="UP000298652"/>
    </source>
</evidence>
<organism evidence="2 3">
    <name type="scientific">Setaria viridis</name>
    <name type="common">Green bristlegrass</name>
    <name type="synonym">Setaria italica subsp. viridis</name>
    <dbReference type="NCBI Taxonomy" id="4556"/>
    <lineage>
        <taxon>Eukaryota</taxon>
        <taxon>Viridiplantae</taxon>
        <taxon>Streptophyta</taxon>
        <taxon>Embryophyta</taxon>
        <taxon>Tracheophyta</taxon>
        <taxon>Spermatophyta</taxon>
        <taxon>Magnoliopsida</taxon>
        <taxon>Liliopsida</taxon>
        <taxon>Poales</taxon>
        <taxon>Poaceae</taxon>
        <taxon>PACMAD clade</taxon>
        <taxon>Panicoideae</taxon>
        <taxon>Panicodae</taxon>
        <taxon>Paniceae</taxon>
        <taxon>Cenchrinae</taxon>
        <taxon>Setaria</taxon>
    </lineage>
</organism>
<dbReference type="AlphaFoldDB" id="A0A4U6VEF2"/>
<gene>
    <name evidence="2" type="ORF">SEVIR_3G235100v2</name>
</gene>
<dbReference type="EMBL" id="CM016554">
    <property type="protein sequence ID" value="TKW27092.1"/>
    <property type="molecule type" value="Genomic_DNA"/>
</dbReference>
<proteinExistence type="predicted"/>
<keyword evidence="3" id="KW-1185">Reference proteome</keyword>
<sequence length="232" mass="22142">MGDDENQQEKQPTWLPGRTVLSKAPNAEDRAARAWARPPCTACHLCHSAASSRVKRCLGGSSRDAQRRTDPLHTLGMGGAEAELGANPDAAVKVGTITPEAARFTDGPGACTLVAAEAAAGSPNGGAASDAGGKIGIPAATSPSAATTRGGSSAPAGVPRAGPSASAAGATSTGMIGAEVSASVTVASSVAVSGAGAPSAADPDTAAGASAPPPVAVVPSASSASRSITSPA</sequence>
<feature type="region of interest" description="Disordered" evidence="1">
    <location>
        <begin position="56"/>
        <end position="83"/>
    </location>
</feature>
<feature type="region of interest" description="Disordered" evidence="1">
    <location>
        <begin position="122"/>
        <end position="171"/>
    </location>
</feature>